<sequence>MWKINDSMQLQVLPLLCIPCVPVISQPLPRDPNALDVDNWRPNRDPEGRSGRRMDGPVPGSPRGGSSQGPIRTALYPVRRRTRNPDHDELPVQAMAHLNLGGRHRRRQTFATVLPTWGQIKRLGGEGQKILQRTGKACTPENLFLAMCALLTVSSSAEATDDTTAEQLE</sequence>
<evidence type="ECO:0000313" key="4">
    <source>
        <dbReference type="RefSeq" id="XP_025744243.1"/>
    </source>
</evidence>
<dbReference type="InParanoid" id="A0A3Q7QEX9"/>
<feature type="compositionally biased region" description="Basic and acidic residues" evidence="1">
    <location>
        <begin position="38"/>
        <end position="55"/>
    </location>
</feature>
<proteinExistence type="predicted"/>
<dbReference type="AlphaFoldDB" id="A0A3Q7QEX9"/>
<protein>
    <submittedName>
        <fullName evidence="4">Pyrin domain-containing protein 3-like</fullName>
    </submittedName>
</protein>
<organism evidence="3 4">
    <name type="scientific">Callorhinus ursinus</name>
    <name type="common">Northern fur seal</name>
    <dbReference type="NCBI Taxonomy" id="34884"/>
    <lineage>
        <taxon>Eukaryota</taxon>
        <taxon>Metazoa</taxon>
        <taxon>Chordata</taxon>
        <taxon>Craniata</taxon>
        <taxon>Vertebrata</taxon>
        <taxon>Euteleostomi</taxon>
        <taxon>Mammalia</taxon>
        <taxon>Eutheria</taxon>
        <taxon>Laurasiatheria</taxon>
        <taxon>Carnivora</taxon>
        <taxon>Caniformia</taxon>
        <taxon>Pinnipedia</taxon>
        <taxon>Otariidae</taxon>
        <taxon>Callorhinus</taxon>
    </lineage>
</organism>
<feature type="chain" id="PRO_5018602448" evidence="2">
    <location>
        <begin position="26"/>
        <end position="169"/>
    </location>
</feature>
<gene>
    <name evidence="4" type="primary">LOC112836590</name>
</gene>
<evidence type="ECO:0000313" key="3">
    <source>
        <dbReference type="Proteomes" id="UP000286641"/>
    </source>
</evidence>
<evidence type="ECO:0000256" key="1">
    <source>
        <dbReference type="SAM" id="MobiDB-lite"/>
    </source>
</evidence>
<dbReference type="Proteomes" id="UP000286641">
    <property type="component" value="Unplaced"/>
</dbReference>
<dbReference type="RefSeq" id="XP_025744243.1">
    <property type="nucleotide sequence ID" value="XM_025888458.1"/>
</dbReference>
<keyword evidence="2" id="KW-0732">Signal</keyword>
<reference key="1">
    <citation type="submission" date="2019-01" db="UniProtKB">
        <authorList>
            <consortium name="RefSeq"/>
        </authorList>
    </citation>
    <scope>IDENTIFICATION</scope>
</reference>
<accession>A0A3Q7QEX9</accession>
<evidence type="ECO:0000256" key="2">
    <source>
        <dbReference type="SAM" id="SignalP"/>
    </source>
</evidence>
<name>A0A3Q7QEX9_CALUR</name>
<reference evidence="4" key="2">
    <citation type="submission" date="2025-08" db="UniProtKB">
        <authorList>
            <consortium name="RefSeq"/>
        </authorList>
    </citation>
    <scope>IDENTIFICATION</scope>
    <source>
        <tissue evidence="4">Blood</tissue>
    </source>
</reference>
<keyword evidence="3" id="KW-1185">Reference proteome</keyword>
<feature type="region of interest" description="Disordered" evidence="1">
    <location>
        <begin position="28"/>
        <end position="75"/>
    </location>
</feature>
<feature type="signal peptide" evidence="2">
    <location>
        <begin position="1"/>
        <end position="25"/>
    </location>
</feature>